<organism evidence="5 6">
    <name type="scientific">Cherax quadricarinatus</name>
    <name type="common">Australian red claw crayfish</name>
    <dbReference type="NCBI Taxonomy" id="27406"/>
    <lineage>
        <taxon>Eukaryota</taxon>
        <taxon>Metazoa</taxon>
        <taxon>Ecdysozoa</taxon>
        <taxon>Arthropoda</taxon>
        <taxon>Crustacea</taxon>
        <taxon>Multicrustacea</taxon>
        <taxon>Malacostraca</taxon>
        <taxon>Eumalacostraca</taxon>
        <taxon>Eucarida</taxon>
        <taxon>Decapoda</taxon>
        <taxon>Pleocyemata</taxon>
        <taxon>Astacidea</taxon>
        <taxon>Parastacoidea</taxon>
        <taxon>Parastacidae</taxon>
        <taxon>Cherax</taxon>
    </lineage>
</organism>
<evidence type="ECO:0008006" key="7">
    <source>
        <dbReference type="Google" id="ProtNLM"/>
    </source>
</evidence>
<dbReference type="GO" id="GO:0005085">
    <property type="term" value="F:guanyl-nucleotide exchange factor activity"/>
    <property type="evidence" value="ECO:0007669"/>
    <property type="project" value="InterPro"/>
</dbReference>
<feature type="domain" description="DH" evidence="4">
    <location>
        <begin position="423"/>
        <end position="603"/>
    </location>
</feature>
<keyword evidence="1" id="KW-0597">Phosphoprotein</keyword>
<dbReference type="InterPro" id="IPR001849">
    <property type="entry name" value="PH_domain"/>
</dbReference>
<dbReference type="PROSITE" id="PS50003">
    <property type="entry name" value="PH_DOMAIN"/>
    <property type="match status" value="1"/>
</dbReference>
<feature type="compositionally biased region" description="Acidic residues" evidence="2">
    <location>
        <begin position="912"/>
        <end position="929"/>
    </location>
</feature>
<feature type="compositionally biased region" description="Basic and acidic residues" evidence="2">
    <location>
        <begin position="366"/>
        <end position="390"/>
    </location>
</feature>
<dbReference type="InterPro" id="IPR035899">
    <property type="entry name" value="DBL_dom_sf"/>
</dbReference>
<evidence type="ECO:0000313" key="6">
    <source>
        <dbReference type="Proteomes" id="UP001445076"/>
    </source>
</evidence>
<feature type="compositionally biased region" description="Polar residues" evidence="2">
    <location>
        <begin position="1469"/>
        <end position="1494"/>
    </location>
</feature>
<feature type="region of interest" description="Disordered" evidence="2">
    <location>
        <begin position="1651"/>
        <end position="1727"/>
    </location>
</feature>
<dbReference type="SUPFAM" id="SSF50729">
    <property type="entry name" value="PH domain-like"/>
    <property type="match status" value="1"/>
</dbReference>
<feature type="compositionally biased region" description="Basic and acidic residues" evidence="2">
    <location>
        <begin position="1363"/>
        <end position="1375"/>
    </location>
</feature>
<dbReference type="Pfam" id="PF22697">
    <property type="entry name" value="SOS1_NGEF_PH"/>
    <property type="match status" value="1"/>
</dbReference>
<feature type="compositionally biased region" description="Low complexity" evidence="2">
    <location>
        <begin position="1651"/>
        <end position="1680"/>
    </location>
</feature>
<sequence length="1743" mass="194300">MPSGEVVTVTPTTSSGVGVGVEEDKRAVYNDKEYDEDLAQLDMLLHYVNNLSASLEFLAWENKRISTDLVPTLLNMYDALYARLNEGTDAHSCRSSDEVGDGVAAAAENISGSTGENHSTSSGNSGENHSTSSGNSGENCPTYSGCNSSLNFRKDCPQGEVSTKENSDSGAIENGLQSVKESGCESVTENGLFTTETISCNERLFIVERDLEADTQLKCDECGVLRTPSDKCKCKVKVSLAESITSMFEDIERSLDTSEQLYNNLDRRLRKEHIYAEPQFVIKPKENTQSAAKVSLSATVSTFSDDKTPSPPVGFDPRKFKDVYRPLSSISSSSSSSSSSNSLPRGPTGVTTLYLASAESLEDNDADHSDTEETTRRRDRTIKARREKAQRTGSGDSGVQCNTISLPAPPTLRPRYCDPNLDYMDRIVLEIVETEAIYVRDLRQIIEGYLEYWRRHPEPGISQHHVDDLFSNIEQIYAFNRGFLSELEVCGVDPVAVARCFVRNNNGFAIYTQYCTNYPRTVCVLTELMRGEASVRAFRERQLALSHTLPLGSYLLKPVQRILKYHLLLGNIVKHFEKDWSGYSEIWNALSAMTGMAHHINDMKRRHEHAVRVQEIQSLLYGWQFEDLTTFGELAAEGTFRMCGAKGLRHIFLFEKMILIAKKKEENILMYKTHIMCSNLMLIESVPGEPLSFHIIPFDNPRLQYTLEARNLEQKREWTLQLKRVILENYSANIPAHARQLVMELGQSKPEDMLMSEGRSSGRRAHHAPEYLEKRKVDRDRRRSSEGVLNTRLRLRRPSRARKEKEEKGARSRSVSRTRDTEDEDLERKTSTISAPASAEKPKLKLSMWGRRRSEPGIGSRESLTICRIPIDDPDTPQSSSCDPTSDFMSSIPISPLTPEVSTDGLSVSEYEREDGEDEPGAEEDTENGENLEEIVSQLLQHNLQLQKLLLSKQRRNLTRKKPFHYETSDTENEDSAFRGSTSYASSDGGNTLRHEDVGDYVDFYFNGVNADNKCATNNESANVSSSECQSVYSSAVSVQGNENKSLCSEKKSKPVRRSSSDLSFKKTPNIKKVNSNYDNLMNIWSTIRGRSPEKRQSNTLQQSRLSPASSPTNMERPKLRRAQSFSIDKCLDSVTDSIYATPSQTSTQPNTAPATSSKGNVWVREERHGSPRENRGRPVTIAFYNSNEVSLSALEHYLNQPRTPGHTHERFPYDTEDNMTDYSMTPHMSMDNILSIHPEHKIYKSSNNKSTIKNVFSKITSPRNKSISEPSGSVFNLSMDSDLDKNVDKKASKMVYNMARQCSKTLKERIKQIRAEDADKTSSKSSTENIYALPIYKQGSSSIGARLAGTNEPSDYAVPRIRPMEQKPKSDLRPDSVLSSSSVLTSSSSSSSRDTKLIDGVETSNMANVEEENEENQESPSLESDASADSYYERSFEAIENLETEIFRDSAIYSDPDETELPPASLYYKSSTSPNTKATNSVRSSPRFSTKSPLSLSLKVNRLSELIEKNGSKGSENNTIISTETANNSCKSSPQPKKVPPPVPAKPDSVKTKKGRACGNLIMQQLKNLEECSKFSRDEQISPTFDGLRTLDDRRKDLEICQVRVETENENDPSTLSTGSPERGDESRRNSRTLKSPIILTPAPIIRSPITLSPLSTPSNSLPVTRSSSVPPRLSPSPSIVSESPNTSSLGTASPYGSERGSPLPSCAIVTTQSEGDESEEPRMSRGWVRHVIGKLQAESDV</sequence>
<dbReference type="GO" id="GO:0031267">
    <property type="term" value="F:small GTPase binding"/>
    <property type="evidence" value="ECO:0007669"/>
    <property type="project" value="TreeGrafter"/>
</dbReference>
<feature type="compositionally biased region" description="Basic and acidic residues" evidence="2">
    <location>
        <begin position="767"/>
        <end position="785"/>
    </location>
</feature>
<dbReference type="PANTHER" id="PTHR45924:SF2">
    <property type="entry name" value="FI17866P1"/>
    <property type="match status" value="1"/>
</dbReference>
<evidence type="ECO:0000313" key="5">
    <source>
        <dbReference type="EMBL" id="KAK8722438.1"/>
    </source>
</evidence>
<feature type="domain" description="PH" evidence="3">
    <location>
        <begin position="633"/>
        <end position="727"/>
    </location>
</feature>
<dbReference type="Gene3D" id="2.30.29.30">
    <property type="entry name" value="Pleckstrin-homology domain (PH domain)/Phosphotyrosine-binding domain (PTB)"/>
    <property type="match status" value="1"/>
</dbReference>
<dbReference type="EMBL" id="JARKIK010000095">
    <property type="protein sequence ID" value="KAK8722438.1"/>
    <property type="molecule type" value="Genomic_DNA"/>
</dbReference>
<dbReference type="SMART" id="SM00233">
    <property type="entry name" value="PH"/>
    <property type="match status" value="1"/>
</dbReference>
<dbReference type="Gene3D" id="1.20.900.10">
    <property type="entry name" value="Dbl homology (DH) domain"/>
    <property type="match status" value="1"/>
</dbReference>
<feature type="compositionally biased region" description="Polar residues" evidence="2">
    <location>
        <begin position="391"/>
        <end position="405"/>
    </location>
</feature>
<feature type="region of interest" description="Disordered" evidence="2">
    <location>
        <begin position="1089"/>
        <end position="1119"/>
    </location>
</feature>
<dbReference type="Pfam" id="PF00621">
    <property type="entry name" value="RhoGEF"/>
    <property type="match status" value="1"/>
</dbReference>
<feature type="compositionally biased region" description="Polar residues" evidence="2">
    <location>
        <begin position="1098"/>
        <end position="1114"/>
    </location>
</feature>
<dbReference type="InterPro" id="IPR043324">
    <property type="entry name" value="PH_PLEKHG1_G2_G3"/>
</dbReference>
<feature type="compositionally biased region" description="Polar residues" evidence="2">
    <location>
        <begin position="876"/>
        <end position="893"/>
    </location>
</feature>
<feature type="compositionally biased region" description="Polar residues" evidence="2">
    <location>
        <begin position="979"/>
        <end position="990"/>
    </location>
</feature>
<protein>
    <recommendedName>
        <fullName evidence="7">Pleckstrin homology domain-containing family G member 1</fullName>
    </recommendedName>
</protein>
<evidence type="ECO:0000259" key="3">
    <source>
        <dbReference type="PROSITE" id="PS50003"/>
    </source>
</evidence>
<dbReference type="CDD" id="cd13243">
    <property type="entry name" value="PH_PLEKHG1_G2_G3"/>
    <property type="match status" value="1"/>
</dbReference>
<reference evidence="5 6" key="1">
    <citation type="journal article" date="2024" name="BMC Genomics">
        <title>Genome assembly of redclaw crayfish (Cherax quadricarinatus) provides insights into its immune adaptation and hypoxia tolerance.</title>
        <authorList>
            <person name="Liu Z."/>
            <person name="Zheng J."/>
            <person name="Li H."/>
            <person name="Fang K."/>
            <person name="Wang S."/>
            <person name="He J."/>
            <person name="Zhou D."/>
            <person name="Weng S."/>
            <person name="Chi M."/>
            <person name="Gu Z."/>
            <person name="He J."/>
            <person name="Li F."/>
            <person name="Wang M."/>
        </authorList>
    </citation>
    <scope>NUCLEOTIDE SEQUENCE [LARGE SCALE GENOMIC DNA]</scope>
    <source>
        <strain evidence="5">ZL_2023a</strain>
    </source>
</reference>
<feature type="region of interest" description="Disordered" evidence="2">
    <location>
        <begin position="298"/>
        <end position="405"/>
    </location>
</feature>
<feature type="region of interest" description="Disordered" evidence="2">
    <location>
        <begin position="1044"/>
        <end position="1068"/>
    </location>
</feature>
<dbReference type="SMART" id="SM00325">
    <property type="entry name" value="RhoGEF"/>
    <property type="match status" value="1"/>
</dbReference>
<feature type="region of interest" description="Disordered" evidence="2">
    <location>
        <begin position="1141"/>
        <end position="1161"/>
    </location>
</feature>
<evidence type="ECO:0000259" key="4">
    <source>
        <dbReference type="PROSITE" id="PS50010"/>
    </source>
</evidence>
<feature type="region of interest" description="Disordered" evidence="2">
    <location>
        <begin position="1526"/>
        <end position="1554"/>
    </location>
</feature>
<feature type="compositionally biased region" description="Polar residues" evidence="2">
    <location>
        <begin position="1141"/>
        <end position="1160"/>
    </location>
</feature>
<accession>A0AAW0VZ10</accession>
<keyword evidence="6" id="KW-1185">Reference proteome</keyword>
<dbReference type="InterPro" id="IPR000219">
    <property type="entry name" value="DH_dom"/>
</dbReference>
<feature type="compositionally biased region" description="Low complexity" evidence="2">
    <location>
        <begin position="1377"/>
        <end position="1393"/>
    </location>
</feature>
<dbReference type="SUPFAM" id="SSF48065">
    <property type="entry name" value="DBL homology domain (DH-domain)"/>
    <property type="match status" value="1"/>
</dbReference>
<feature type="compositionally biased region" description="Low complexity" evidence="2">
    <location>
        <begin position="328"/>
        <end position="342"/>
    </location>
</feature>
<name>A0AAW0VZ10_CHEQU</name>
<feature type="region of interest" description="Disordered" evidence="2">
    <location>
        <begin position="1454"/>
        <end position="1494"/>
    </location>
</feature>
<dbReference type="PROSITE" id="PS50010">
    <property type="entry name" value="DH_2"/>
    <property type="match status" value="1"/>
</dbReference>
<feature type="region of interest" description="Disordered" evidence="2">
    <location>
        <begin position="110"/>
        <end position="137"/>
    </location>
</feature>
<feature type="compositionally biased region" description="Polar residues" evidence="2">
    <location>
        <begin position="1681"/>
        <end position="1693"/>
    </location>
</feature>
<dbReference type="CDD" id="cd00160">
    <property type="entry name" value="RhoGEF"/>
    <property type="match status" value="1"/>
</dbReference>
<dbReference type="Proteomes" id="UP001445076">
    <property type="component" value="Unassembled WGS sequence"/>
</dbReference>
<feature type="compositionally biased region" description="Basic and acidic residues" evidence="2">
    <location>
        <begin position="801"/>
        <end position="810"/>
    </location>
</feature>
<evidence type="ECO:0000256" key="2">
    <source>
        <dbReference type="SAM" id="MobiDB-lite"/>
    </source>
</evidence>
<proteinExistence type="predicted"/>
<feature type="region of interest" description="Disordered" evidence="2">
    <location>
        <begin position="1604"/>
        <end position="1637"/>
    </location>
</feature>
<evidence type="ECO:0000256" key="1">
    <source>
        <dbReference type="ARBA" id="ARBA00022553"/>
    </source>
</evidence>
<dbReference type="PANTHER" id="PTHR45924">
    <property type="entry name" value="FI17866P1"/>
    <property type="match status" value="1"/>
</dbReference>
<dbReference type="InterPro" id="IPR055251">
    <property type="entry name" value="SOS1_NGEF_PH"/>
</dbReference>
<comment type="caution">
    <text evidence="5">The sequence shown here is derived from an EMBL/GenBank/DDBJ whole genome shotgun (WGS) entry which is preliminary data.</text>
</comment>
<feature type="region of interest" description="Disordered" evidence="2">
    <location>
        <begin position="966"/>
        <end position="992"/>
    </location>
</feature>
<feature type="region of interest" description="Disordered" evidence="2">
    <location>
        <begin position="752"/>
        <end position="929"/>
    </location>
</feature>
<feature type="region of interest" description="Disordered" evidence="2">
    <location>
        <begin position="1345"/>
        <end position="1431"/>
    </location>
</feature>
<dbReference type="InterPro" id="IPR011993">
    <property type="entry name" value="PH-like_dom_sf"/>
</dbReference>
<gene>
    <name evidence="5" type="ORF">OTU49_012217</name>
</gene>